<evidence type="ECO:0000259" key="9">
    <source>
        <dbReference type="PROSITE" id="PS50192"/>
    </source>
</evidence>
<evidence type="ECO:0000256" key="6">
    <source>
        <dbReference type="ARBA" id="ARBA00022989"/>
    </source>
</evidence>
<comment type="similarity">
    <text evidence="2">Belongs to the syntaxin family.</text>
</comment>
<dbReference type="GO" id="GO:0015031">
    <property type="term" value="P:protein transport"/>
    <property type="evidence" value="ECO:0007669"/>
    <property type="project" value="UniProtKB-KW"/>
</dbReference>
<dbReference type="GO" id="GO:0005783">
    <property type="term" value="C:endoplasmic reticulum"/>
    <property type="evidence" value="ECO:0007669"/>
    <property type="project" value="TreeGrafter"/>
</dbReference>
<keyword evidence="8" id="KW-0472">Membrane</keyword>
<accession>A0A1M3TID8</accession>
<dbReference type="GO" id="GO:0006890">
    <property type="term" value="P:retrograde vesicle-mediated transport, Golgi to endoplasmic reticulum"/>
    <property type="evidence" value="ECO:0007669"/>
    <property type="project" value="TreeGrafter"/>
</dbReference>
<dbReference type="PANTHER" id="PTHR15959:SF0">
    <property type="entry name" value="SYNTAXIN-18"/>
    <property type="match status" value="1"/>
</dbReference>
<dbReference type="Proteomes" id="UP000184063">
    <property type="component" value="Unassembled WGS sequence"/>
</dbReference>
<dbReference type="PROSITE" id="PS50192">
    <property type="entry name" value="T_SNARE"/>
    <property type="match status" value="1"/>
</dbReference>
<dbReference type="GO" id="GO:0031201">
    <property type="term" value="C:SNARE complex"/>
    <property type="evidence" value="ECO:0007669"/>
    <property type="project" value="TreeGrafter"/>
</dbReference>
<evidence type="ECO:0000256" key="4">
    <source>
        <dbReference type="ARBA" id="ARBA00022692"/>
    </source>
</evidence>
<proteinExistence type="inferred from homology"/>
<dbReference type="InterPro" id="IPR019529">
    <property type="entry name" value="Syntaxin-18_N"/>
</dbReference>
<keyword evidence="6" id="KW-1133">Transmembrane helix</keyword>
<dbReference type="SUPFAM" id="SSF58038">
    <property type="entry name" value="SNARE fusion complex"/>
    <property type="match status" value="1"/>
</dbReference>
<evidence type="ECO:0000256" key="7">
    <source>
        <dbReference type="ARBA" id="ARBA00023054"/>
    </source>
</evidence>
<evidence type="ECO:0000256" key="3">
    <source>
        <dbReference type="ARBA" id="ARBA00022448"/>
    </source>
</evidence>
<dbReference type="VEuPathDB" id="FungiDB:ASPFODRAFT_716679"/>
<dbReference type="InterPro" id="IPR000727">
    <property type="entry name" value="T_SNARE_dom"/>
</dbReference>
<reference evidence="11" key="1">
    <citation type="journal article" date="2017" name="Genome Biol.">
        <title>Comparative genomics reveals high biological diversity and specific adaptations in the industrially and medically important fungal genus Aspergillus.</title>
        <authorList>
            <person name="de Vries R.P."/>
            <person name="Riley R."/>
            <person name="Wiebenga A."/>
            <person name="Aguilar-Osorio G."/>
            <person name="Amillis S."/>
            <person name="Uchima C.A."/>
            <person name="Anderluh G."/>
            <person name="Asadollahi M."/>
            <person name="Askin M."/>
            <person name="Barry K."/>
            <person name="Battaglia E."/>
            <person name="Bayram O."/>
            <person name="Benocci T."/>
            <person name="Braus-Stromeyer S.A."/>
            <person name="Caldana C."/>
            <person name="Canovas D."/>
            <person name="Cerqueira G.C."/>
            <person name="Chen F."/>
            <person name="Chen W."/>
            <person name="Choi C."/>
            <person name="Clum A."/>
            <person name="Dos Santos R.A."/>
            <person name="Damasio A.R."/>
            <person name="Diallinas G."/>
            <person name="Emri T."/>
            <person name="Fekete E."/>
            <person name="Flipphi M."/>
            <person name="Freyberg S."/>
            <person name="Gallo A."/>
            <person name="Gournas C."/>
            <person name="Habgood R."/>
            <person name="Hainaut M."/>
            <person name="Harispe M.L."/>
            <person name="Henrissat B."/>
            <person name="Hilden K.S."/>
            <person name="Hope R."/>
            <person name="Hossain A."/>
            <person name="Karabika E."/>
            <person name="Karaffa L."/>
            <person name="Karanyi Z."/>
            <person name="Krasevec N."/>
            <person name="Kuo A."/>
            <person name="Kusch H."/>
            <person name="LaButti K."/>
            <person name="Lagendijk E.L."/>
            <person name="Lapidus A."/>
            <person name="Levasseur A."/>
            <person name="Lindquist E."/>
            <person name="Lipzen A."/>
            <person name="Logrieco A.F."/>
            <person name="MacCabe A."/>
            <person name="Maekelae M.R."/>
            <person name="Malavazi I."/>
            <person name="Melin P."/>
            <person name="Meyer V."/>
            <person name="Mielnichuk N."/>
            <person name="Miskei M."/>
            <person name="Molnar A.P."/>
            <person name="Mule G."/>
            <person name="Ngan C.Y."/>
            <person name="Orejas M."/>
            <person name="Orosz E."/>
            <person name="Ouedraogo J.P."/>
            <person name="Overkamp K.M."/>
            <person name="Park H.-S."/>
            <person name="Perrone G."/>
            <person name="Piumi F."/>
            <person name="Punt P.J."/>
            <person name="Ram A.F."/>
            <person name="Ramon A."/>
            <person name="Rauscher S."/>
            <person name="Record E."/>
            <person name="Riano-Pachon D.M."/>
            <person name="Robert V."/>
            <person name="Roehrig J."/>
            <person name="Ruller R."/>
            <person name="Salamov A."/>
            <person name="Salih N.S."/>
            <person name="Samson R.A."/>
            <person name="Sandor E."/>
            <person name="Sanguinetti M."/>
            <person name="Schuetze T."/>
            <person name="Sepcic K."/>
            <person name="Shelest E."/>
            <person name="Sherlock G."/>
            <person name="Sophianopoulou V."/>
            <person name="Squina F.M."/>
            <person name="Sun H."/>
            <person name="Susca A."/>
            <person name="Todd R.B."/>
            <person name="Tsang A."/>
            <person name="Unkles S.E."/>
            <person name="van de Wiele N."/>
            <person name="van Rossen-Uffink D."/>
            <person name="Oliveira J.V."/>
            <person name="Vesth T.C."/>
            <person name="Visser J."/>
            <person name="Yu J.-H."/>
            <person name="Zhou M."/>
            <person name="Andersen M.R."/>
            <person name="Archer D.B."/>
            <person name="Baker S.E."/>
            <person name="Benoit I."/>
            <person name="Brakhage A.A."/>
            <person name="Braus G.H."/>
            <person name="Fischer R."/>
            <person name="Frisvad J.C."/>
            <person name="Goldman G.H."/>
            <person name="Houbraken J."/>
            <person name="Oakley B."/>
            <person name="Pocsi I."/>
            <person name="Scazzocchio C."/>
            <person name="Seiboth B."/>
            <person name="vanKuyk P.A."/>
            <person name="Wortman J."/>
            <person name="Dyer P.S."/>
            <person name="Grigoriev I.V."/>
        </authorList>
    </citation>
    <scope>NUCLEOTIDE SEQUENCE [LARGE SCALE GENOMIC DNA]</scope>
    <source>
        <strain evidence="11">CBS 106.47</strain>
    </source>
</reference>
<evidence type="ECO:0000256" key="5">
    <source>
        <dbReference type="ARBA" id="ARBA00022927"/>
    </source>
</evidence>
<dbReference type="OrthoDB" id="342981at2759"/>
<name>A0A1M3TID8_ASPLC</name>
<comment type="subcellular location">
    <subcellularLocation>
        <location evidence="1">Membrane</location>
        <topology evidence="1">Single-pass type IV membrane protein</topology>
    </subcellularLocation>
</comment>
<evidence type="ECO:0000313" key="11">
    <source>
        <dbReference type="Proteomes" id="UP000184063"/>
    </source>
</evidence>
<keyword evidence="7" id="KW-0175">Coiled coil</keyword>
<keyword evidence="5" id="KW-0653">Protein transport</keyword>
<organism evidence="10 11">
    <name type="scientific">Aspergillus luchuensis (strain CBS 106.47)</name>
    <dbReference type="NCBI Taxonomy" id="1137211"/>
    <lineage>
        <taxon>Eukaryota</taxon>
        <taxon>Fungi</taxon>
        <taxon>Dikarya</taxon>
        <taxon>Ascomycota</taxon>
        <taxon>Pezizomycotina</taxon>
        <taxon>Eurotiomycetes</taxon>
        <taxon>Eurotiomycetidae</taxon>
        <taxon>Eurotiales</taxon>
        <taxon>Aspergillaceae</taxon>
        <taxon>Aspergillus</taxon>
        <taxon>Aspergillus subgen. Circumdati</taxon>
    </lineage>
</organism>
<dbReference type="AlphaFoldDB" id="A0A1M3TID8"/>
<evidence type="ECO:0000256" key="8">
    <source>
        <dbReference type="ARBA" id="ARBA00023136"/>
    </source>
</evidence>
<keyword evidence="3" id="KW-0813">Transport</keyword>
<sequence length="394" mass="43734">MTMHKHIQASSHQQTTTPKLYIATHSTMTDLTPTFSQLVHSKSPTSKLSTGYMTTEIADEFLKEAYRINNHITSLLSYLQTIRPSYLSLTNTKPTTTTPKQTEILDDSARDTITTTTSTLLSNLSTSITTLSAAENLRQETVSRSIAQRFGKGIFARWAGGATTLTSPEGDGNEGKDKEQIIEEEKEKVLKGVRESVLFYLNVKLGNVVNEQRDMVEKRIERVRERERSVLYKNTSSSAGIVGGGGGGWGRVDGGEWRGDNNNTGIGIGAGDVVKMDENEVKEIEKQLTPQQLQLFEEENDSLVRYFEDVVGKVQNAEKSLLEISSLQQTLVSHLSTQEEYISQLVTDASNTEANIGQGNKELKRATERRSTAQAVFWGTVGLCTWLVVWDLVF</sequence>
<gene>
    <name evidence="10" type="ORF">ASPFODRAFT_716679</name>
</gene>
<dbReference type="Gene3D" id="1.20.5.110">
    <property type="match status" value="1"/>
</dbReference>
<evidence type="ECO:0000256" key="1">
    <source>
        <dbReference type="ARBA" id="ARBA00004211"/>
    </source>
</evidence>
<dbReference type="Pfam" id="PF10496">
    <property type="entry name" value="Syntaxin-18_N"/>
    <property type="match status" value="1"/>
</dbReference>
<dbReference type="PANTHER" id="PTHR15959">
    <property type="entry name" value="SYNTAXIN-18"/>
    <property type="match status" value="1"/>
</dbReference>
<keyword evidence="4" id="KW-0812">Transmembrane</keyword>
<evidence type="ECO:0000313" key="10">
    <source>
        <dbReference type="EMBL" id="OJZ86538.1"/>
    </source>
</evidence>
<protein>
    <recommendedName>
        <fullName evidence="9">t-SNARE coiled-coil homology domain-containing protein</fullName>
    </recommendedName>
</protein>
<evidence type="ECO:0000256" key="2">
    <source>
        <dbReference type="ARBA" id="ARBA00009063"/>
    </source>
</evidence>
<dbReference type="EMBL" id="KV878241">
    <property type="protein sequence ID" value="OJZ86538.1"/>
    <property type="molecule type" value="Genomic_DNA"/>
</dbReference>
<feature type="domain" description="T-SNARE coiled-coil homology" evidence="9">
    <location>
        <begin position="304"/>
        <end position="366"/>
    </location>
</feature>